<feature type="compositionally biased region" description="Basic and acidic residues" evidence="8">
    <location>
        <begin position="379"/>
        <end position="392"/>
    </location>
</feature>
<keyword evidence="7 9" id="KW-0472">Membrane</keyword>
<dbReference type="RefSeq" id="WP_006905819.1">
    <property type="nucleotide sequence ID" value="NZ_GG665866.1"/>
</dbReference>
<dbReference type="InterPro" id="IPR002549">
    <property type="entry name" value="AI-2E-like"/>
</dbReference>
<dbReference type="GO" id="GO:0005886">
    <property type="term" value="C:plasma membrane"/>
    <property type="evidence" value="ECO:0007669"/>
    <property type="project" value="UniProtKB-SubCell"/>
</dbReference>
<keyword evidence="6 9" id="KW-1133">Transmembrane helix</keyword>
<reference evidence="10" key="1">
    <citation type="submission" date="2009-04" db="EMBL/GenBank/DDBJ databases">
        <authorList>
            <person name="Weinstock G."/>
            <person name="Sodergren E."/>
            <person name="Clifton S."/>
            <person name="Fulton L."/>
            <person name="Fulton B."/>
            <person name="Courtney L."/>
            <person name="Fronick C."/>
            <person name="Harrison M."/>
            <person name="Strong C."/>
            <person name="Farmer C."/>
            <person name="Delahaunty K."/>
            <person name="Markovic C."/>
            <person name="Hall O."/>
            <person name="Minx P."/>
            <person name="Tomlinson C."/>
            <person name="Mitreva M."/>
            <person name="Nelson J."/>
            <person name="Hou S."/>
            <person name="Wollam A."/>
            <person name="Pepin K.H."/>
            <person name="Johnson M."/>
            <person name="Bhonagiri V."/>
            <person name="Nash W.E."/>
            <person name="Warren W."/>
            <person name="Chinwalla A."/>
            <person name="Mardis E.R."/>
            <person name="Wilson R.K."/>
        </authorList>
    </citation>
    <scope>NUCLEOTIDE SEQUENCE [LARGE SCALE GENOMIC DNA]</scope>
    <source>
        <strain evidence="10">DSM 14600</strain>
    </source>
</reference>
<evidence type="ECO:0000256" key="2">
    <source>
        <dbReference type="ARBA" id="ARBA00009773"/>
    </source>
</evidence>
<feature type="transmembrane region" description="Helical" evidence="9">
    <location>
        <begin position="232"/>
        <end position="261"/>
    </location>
</feature>
<name>C4G9Y4_9FIRM</name>
<comment type="similarity">
    <text evidence="2">Belongs to the autoinducer-2 exporter (AI-2E) (TC 2.A.86) family.</text>
</comment>
<gene>
    <name evidence="10" type="ORF">GCWU000342_00789</name>
</gene>
<dbReference type="STRING" id="626523.GCWU000342_00789"/>
<evidence type="ECO:0000256" key="1">
    <source>
        <dbReference type="ARBA" id="ARBA00004651"/>
    </source>
</evidence>
<dbReference type="GO" id="GO:0055085">
    <property type="term" value="P:transmembrane transport"/>
    <property type="evidence" value="ECO:0007669"/>
    <property type="project" value="TreeGrafter"/>
</dbReference>
<evidence type="ECO:0000256" key="9">
    <source>
        <dbReference type="SAM" id="Phobius"/>
    </source>
</evidence>
<dbReference type="AlphaFoldDB" id="C4G9Y4"/>
<evidence type="ECO:0000313" key="11">
    <source>
        <dbReference type="Proteomes" id="UP000003494"/>
    </source>
</evidence>
<feature type="region of interest" description="Disordered" evidence="8">
    <location>
        <begin position="379"/>
        <end position="418"/>
    </location>
</feature>
<keyword evidence="5 9" id="KW-0812">Transmembrane</keyword>
<feature type="transmembrane region" description="Helical" evidence="9">
    <location>
        <begin position="281"/>
        <end position="309"/>
    </location>
</feature>
<evidence type="ECO:0000256" key="5">
    <source>
        <dbReference type="ARBA" id="ARBA00022692"/>
    </source>
</evidence>
<feature type="transmembrane region" description="Helical" evidence="9">
    <location>
        <begin position="12"/>
        <end position="29"/>
    </location>
</feature>
<keyword evidence="4" id="KW-1003">Cell membrane</keyword>
<feature type="transmembrane region" description="Helical" evidence="9">
    <location>
        <begin position="35"/>
        <end position="63"/>
    </location>
</feature>
<dbReference type="HOGENOM" id="CLU_031275_2_0_9"/>
<dbReference type="eggNOG" id="COG0628">
    <property type="taxonomic scope" value="Bacteria"/>
</dbReference>
<feature type="transmembrane region" description="Helical" evidence="9">
    <location>
        <begin position="170"/>
        <end position="196"/>
    </location>
</feature>
<organism evidence="10 11">
    <name type="scientific">Shuttleworthella satelles DSM 14600</name>
    <dbReference type="NCBI Taxonomy" id="626523"/>
    <lineage>
        <taxon>Bacteria</taxon>
        <taxon>Bacillati</taxon>
        <taxon>Bacillota</taxon>
        <taxon>Clostridia</taxon>
        <taxon>Lachnospirales</taxon>
        <taxon>Lachnospiraceae</taxon>
        <taxon>Shuttleworthella</taxon>
    </lineage>
</organism>
<dbReference type="PANTHER" id="PTHR21716">
    <property type="entry name" value="TRANSMEMBRANE PROTEIN"/>
    <property type="match status" value="1"/>
</dbReference>
<accession>C4G9Y4</accession>
<keyword evidence="3" id="KW-0813">Transport</keyword>
<dbReference type="Pfam" id="PF01594">
    <property type="entry name" value="AI-2E_transport"/>
    <property type="match status" value="1"/>
</dbReference>
<evidence type="ECO:0000256" key="6">
    <source>
        <dbReference type="ARBA" id="ARBA00022989"/>
    </source>
</evidence>
<sequence length="418" mass="46238">MKISKNFYKQTWVQIALGLGTAILIYLALSHLNVLAGAISTVAAVTRPVLLGLVIAYVLHPLVNVFERKVFSRMKHFRPKTRHVFSVTATILVVLLLIVLLMIALIPQLIGSVVRFLQNAGDYIASLQKLIALAVDALRQNGRDVSNLSDMIKEGLDGLTNLLPSQPSQLLHFVTNIGVGVFDWVIGIIMAIYFLMDMERWMGGLRQLMGLLLSRQRYRELRDFAKRSDRILIRYIGGTILDGLIVAFANFIFMMIMQMPYAVLLSLVVGVTNLAPTFGPILGGAIGSLILLLINPWHALWFLIFTIILQTIDGYVIKPRLFGNTLGVAGIWILICIIVGGKAFGVIGILLAIPFAAISDFVYRESILVRLRHFRERRDAESGRGEGQEHARAIPPEDSTTKVLDSTGEPLEADSTAP</sequence>
<dbReference type="Proteomes" id="UP000003494">
    <property type="component" value="Unassembled WGS sequence"/>
</dbReference>
<keyword evidence="11" id="KW-1185">Reference proteome</keyword>
<dbReference type="PANTHER" id="PTHR21716:SF53">
    <property type="entry name" value="PERMEASE PERM-RELATED"/>
    <property type="match status" value="1"/>
</dbReference>
<evidence type="ECO:0000313" key="10">
    <source>
        <dbReference type="EMBL" id="EEP29431.1"/>
    </source>
</evidence>
<comment type="caution">
    <text evidence="10">The sequence shown here is derived from an EMBL/GenBank/DDBJ whole genome shotgun (WGS) entry which is preliminary data.</text>
</comment>
<evidence type="ECO:0000256" key="4">
    <source>
        <dbReference type="ARBA" id="ARBA00022475"/>
    </source>
</evidence>
<feature type="transmembrane region" description="Helical" evidence="9">
    <location>
        <begin position="84"/>
        <end position="106"/>
    </location>
</feature>
<dbReference type="EMBL" id="ACIP02000001">
    <property type="protein sequence ID" value="EEP29431.1"/>
    <property type="molecule type" value="Genomic_DNA"/>
</dbReference>
<proteinExistence type="inferred from homology"/>
<evidence type="ECO:0000256" key="7">
    <source>
        <dbReference type="ARBA" id="ARBA00023136"/>
    </source>
</evidence>
<evidence type="ECO:0000256" key="3">
    <source>
        <dbReference type="ARBA" id="ARBA00022448"/>
    </source>
</evidence>
<comment type="subcellular location">
    <subcellularLocation>
        <location evidence="1">Cell membrane</location>
        <topology evidence="1">Multi-pass membrane protein</topology>
    </subcellularLocation>
</comment>
<evidence type="ECO:0000256" key="8">
    <source>
        <dbReference type="SAM" id="MobiDB-lite"/>
    </source>
</evidence>
<protein>
    <submittedName>
        <fullName evidence="10">ATP synthase F0, A subunit</fullName>
    </submittedName>
</protein>